<feature type="compositionally biased region" description="Basic and acidic residues" evidence="1">
    <location>
        <begin position="65"/>
        <end position="75"/>
    </location>
</feature>
<sequence>MEAGRMKVWKGMGWRQGERSEGKGNEIRRSRKGDREKGSKRRSDIDKEEEDNGREVYYMAWQRQGGKERRNRDRVEEEEEEERKEMLK</sequence>
<protein>
    <submittedName>
        <fullName evidence="2">Uncharacterized protein</fullName>
    </submittedName>
</protein>
<organism evidence="2 3">
    <name type="scientific">Petrolisthes cinctipes</name>
    <name type="common">Flat porcelain crab</name>
    <dbReference type="NCBI Taxonomy" id="88211"/>
    <lineage>
        <taxon>Eukaryota</taxon>
        <taxon>Metazoa</taxon>
        <taxon>Ecdysozoa</taxon>
        <taxon>Arthropoda</taxon>
        <taxon>Crustacea</taxon>
        <taxon>Multicrustacea</taxon>
        <taxon>Malacostraca</taxon>
        <taxon>Eumalacostraca</taxon>
        <taxon>Eucarida</taxon>
        <taxon>Decapoda</taxon>
        <taxon>Pleocyemata</taxon>
        <taxon>Anomura</taxon>
        <taxon>Galatheoidea</taxon>
        <taxon>Porcellanidae</taxon>
        <taxon>Petrolisthes</taxon>
    </lineage>
</organism>
<dbReference type="Proteomes" id="UP001286313">
    <property type="component" value="Unassembled WGS sequence"/>
</dbReference>
<dbReference type="EMBL" id="JAWQEG010008743">
    <property type="protein sequence ID" value="KAK3849731.1"/>
    <property type="molecule type" value="Genomic_DNA"/>
</dbReference>
<feature type="compositionally biased region" description="Basic and acidic residues" evidence="1">
    <location>
        <begin position="16"/>
        <end position="45"/>
    </location>
</feature>
<accession>A0AAE1EHT2</accession>
<reference evidence="2" key="1">
    <citation type="submission" date="2023-10" db="EMBL/GenBank/DDBJ databases">
        <title>Genome assemblies of two species of porcelain crab, Petrolisthes cinctipes and Petrolisthes manimaculis (Anomura: Porcellanidae).</title>
        <authorList>
            <person name="Angst P."/>
        </authorList>
    </citation>
    <scope>NUCLEOTIDE SEQUENCE</scope>
    <source>
        <strain evidence="2">PB745_01</strain>
        <tissue evidence="2">Gill</tissue>
    </source>
</reference>
<keyword evidence="3" id="KW-1185">Reference proteome</keyword>
<feature type="region of interest" description="Disordered" evidence="1">
    <location>
        <begin position="1"/>
        <end position="88"/>
    </location>
</feature>
<gene>
    <name evidence="2" type="ORF">Pcinc_043527</name>
</gene>
<evidence type="ECO:0000313" key="3">
    <source>
        <dbReference type="Proteomes" id="UP001286313"/>
    </source>
</evidence>
<evidence type="ECO:0000256" key="1">
    <source>
        <dbReference type="SAM" id="MobiDB-lite"/>
    </source>
</evidence>
<dbReference type="AlphaFoldDB" id="A0AAE1EHT2"/>
<proteinExistence type="predicted"/>
<name>A0AAE1EHT2_PETCI</name>
<comment type="caution">
    <text evidence="2">The sequence shown here is derived from an EMBL/GenBank/DDBJ whole genome shotgun (WGS) entry which is preliminary data.</text>
</comment>
<evidence type="ECO:0000313" key="2">
    <source>
        <dbReference type="EMBL" id="KAK3849731.1"/>
    </source>
</evidence>